<accession>A0A1C3VSE1</accession>
<keyword evidence="2" id="KW-1185">Reference proteome</keyword>
<dbReference type="STRING" id="410764.GA0061103_4308"/>
<dbReference type="InterPro" id="IPR025534">
    <property type="entry name" value="DUF4420"/>
</dbReference>
<dbReference type="RefSeq" id="WP_092712739.1">
    <property type="nucleotide sequence ID" value="NZ_FMAG01000003.1"/>
</dbReference>
<evidence type="ECO:0000313" key="1">
    <source>
        <dbReference type="EMBL" id="SCB30701.1"/>
    </source>
</evidence>
<protein>
    <submittedName>
        <fullName evidence="1">Putative PD-(D/E)XK family member</fullName>
    </submittedName>
</protein>
<organism evidence="1 2">
    <name type="scientific">Rhizobium multihospitium</name>
    <dbReference type="NCBI Taxonomy" id="410764"/>
    <lineage>
        <taxon>Bacteria</taxon>
        <taxon>Pseudomonadati</taxon>
        <taxon>Pseudomonadota</taxon>
        <taxon>Alphaproteobacteria</taxon>
        <taxon>Hyphomicrobiales</taxon>
        <taxon>Rhizobiaceae</taxon>
        <taxon>Rhizobium/Agrobacterium group</taxon>
        <taxon>Rhizobium</taxon>
    </lineage>
</organism>
<proteinExistence type="predicted"/>
<sequence length="334" mass="36242">MNVVTEAWEALAGERRDEAGWHLRRILREAPCEIFAGLHQPGATPSLLIEAPVAAMPRVQRLPGSQGFRVEASRPGLSQTGRGRILLSLADRAYSTVFAVLCLDVAQIAATQSDPASALSTFIDRLHVWQSFMARFGPDGLSEEAVIGLMGELLVLSEYLAPLIGLERAVGGWSGPRGEPNDFSLDNGYLEIKSTIRQAPQSMAIANSAQLDPARGRIVLAHLQLHQSTVGRTLPDIIMAIRNRLMDEAPASLPEFTAQLLAAGYVDVHSDNYMLRLELAAIQFFDVTADFPHIARSELRTGIRECTYSIDLAACAPWSVPSTMLSMLAGIVDG</sequence>
<dbReference type="EMBL" id="FMAG01000003">
    <property type="protein sequence ID" value="SCB30701.1"/>
    <property type="molecule type" value="Genomic_DNA"/>
</dbReference>
<dbReference type="OrthoDB" id="7375322at2"/>
<evidence type="ECO:0000313" key="2">
    <source>
        <dbReference type="Proteomes" id="UP000199101"/>
    </source>
</evidence>
<dbReference type="Proteomes" id="UP000199101">
    <property type="component" value="Unassembled WGS sequence"/>
</dbReference>
<dbReference type="AlphaFoldDB" id="A0A1C3VSE1"/>
<name>A0A1C3VSE1_9HYPH</name>
<reference evidence="2" key="1">
    <citation type="submission" date="2016-08" db="EMBL/GenBank/DDBJ databases">
        <authorList>
            <person name="Varghese N."/>
            <person name="Submissions Spin"/>
        </authorList>
    </citation>
    <scope>NUCLEOTIDE SEQUENCE [LARGE SCALE GENOMIC DNA]</scope>
    <source>
        <strain evidence="2">HAMBI 2975</strain>
    </source>
</reference>
<gene>
    <name evidence="1" type="ORF">GA0061103_4308</name>
</gene>
<dbReference type="Pfam" id="PF14390">
    <property type="entry name" value="DUF4420"/>
    <property type="match status" value="1"/>
</dbReference>